<dbReference type="PROSITE" id="PS51329">
    <property type="entry name" value="C_CAP_COFACTOR_C"/>
    <property type="match status" value="1"/>
</dbReference>
<dbReference type="InterPro" id="IPR016098">
    <property type="entry name" value="CAP/MinC_C"/>
</dbReference>
<accession>A0ABD3MFW3</accession>
<name>A0ABD3MFW3_9STRA</name>
<evidence type="ECO:0000259" key="4">
    <source>
        <dbReference type="PROSITE" id="PS51329"/>
    </source>
</evidence>
<evidence type="ECO:0000256" key="1">
    <source>
        <dbReference type="ARBA" id="ARBA00008848"/>
    </source>
</evidence>
<reference evidence="5 6" key="1">
    <citation type="submission" date="2024-10" db="EMBL/GenBank/DDBJ databases">
        <title>Updated reference genomes for cyclostephanoid diatoms.</title>
        <authorList>
            <person name="Roberts W.R."/>
            <person name="Alverson A.J."/>
        </authorList>
    </citation>
    <scope>NUCLEOTIDE SEQUENCE [LARGE SCALE GENOMIC DNA]</scope>
    <source>
        <strain evidence="5 6">AJA232-27</strain>
    </source>
</reference>
<comment type="caution">
    <text evidence="5">The sequence shown here is derived from an EMBL/GenBank/DDBJ whole genome shotgun (WGS) entry which is preliminary data.</text>
</comment>
<dbReference type="InterPro" id="IPR012945">
    <property type="entry name" value="Tubulin-bd_cofactor_C_dom"/>
</dbReference>
<keyword evidence="6" id="KW-1185">Reference proteome</keyword>
<evidence type="ECO:0000256" key="3">
    <source>
        <dbReference type="SAM" id="MobiDB-lite"/>
    </source>
</evidence>
<feature type="region of interest" description="Disordered" evidence="3">
    <location>
        <begin position="213"/>
        <end position="238"/>
    </location>
</feature>
<evidence type="ECO:0000313" key="6">
    <source>
        <dbReference type="Proteomes" id="UP001530293"/>
    </source>
</evidence>
<dbReference type="GO" id="GO:0000166">
    <property type="term" value="F:nucleotide binding"/>
    <property type="evidence" value="ECO:0007669"/>
    <property type="project" value="UniProtKB-KW"/>
</dbReference>
<proteinExistence type="inferred from homology"/>
<evidence type="ECO:0000313" key="5">
    <source>
        <dbReference type="EMBL" id="KAL3762834.1"/>
    </source>
</evidence>
<evidence type="ECO:0000256" key="2">
    <source>
        <dbReference type="ARBA" id="ARBA00022741"/>
    </source>
</evidence>
<feature type="compositionally biased region" description="Basic and acidic residues" evidence="3">
    <location>
        <begin position="213"/>
        <end position="226"/>
    </location>
</feature>
<sequence length="283" mass="31880">MKWFVATDGTVFTDQSLYRKHEMETQYTFRDRKKSILTKNPGSIQGQPFVIDNCQKCKILLIDYCDQVQINDVSDSKIFIGASSGSIFIGNCTNCTFTIACKQLRTRDCKDCTINLYCKTEPAIETSTDMRFGPFNGAYPGHTKDMQLADLDPSINKWQAVHDFNDPTHSGVNWRILEPDEQDPMWYPLGKGKPELRIPMQDSSASLFAKTAAEHSKINEGHEKTDQSTSPPEEESGPFHMIKVFGHRAWTIISQTVVSIQAFCTGLIFSGMQIPNKMLSSGR</sequence>
<dbReference type="PANTHER" id="PTHR15440:SF0">
    <property type="entry name" value="PROTEIN XRP2"/>
    <property type="match status" value="1"/>
</dbReference>
<keyword evidence="2" id="KW-0547">Nucleotide-binding</keyword>
<dbReference type="InterPro" id="IPR039093">
    <property type="entry name" value="XRP2"/>
</dbReference>
<dbReference type="Gene3D" id="2.160.20.70">
    <property type="match status" value="1"/>
</dbReference>
<dbReference type="Proteomes" id="UP001530293">
    <property type="component" value="Unassembled WGS sequence"/>
</dbReference>
<dbReference type="AlphaFoldDB" id="A0ABD3MFW3"/>
<dbReference type="InterPro" id="IPR017901">
    <property type="entry name" value="C-CAP_CF_C-like"/>
</dbReference>
<dbReference type="Pfam" id="PF07986">
    <property type="entry name" value="TBCC"/>
    <property type="match status" value="1"/>
</dbReference>
<feature type="domain" description="C-CAP/cofactor C-like" evidence="4">
    <location>
        <begin position="13"/>
        <end position="166"/>
    </location>
</feature>
<dbReference type="EMBL" id="JALLBG020000130">
    <property type="protein sequence ID" value="KAL3762834.1"/>
    <property type="molecule type" value="Genomic_DNA"/>
</dbReference>
<organism evidence="5 6">
    <name type="scientific">Discostella pseudostelligera</name>
    <dbReference type="NCBI Taxonomy" id="259834"/>
    <lineage>
        <taxon>Eukaryota</taxon>
        <taxon>Sar</taxon>
        <taxon>Stramenopiles</taxon>
        <taxon>Ochrophyta</taxon>
        <taxon>Bacillariophyta</taxon>
        <taxon>Coscinodiscophyceae</taxon>
        <taxon>Thalassiosirophycidae</taxon>
        <taxon>Stephanodiscales</taxon>
        <taxon>Stephanodiscaceae</taxon>
        <taxon>Discostella</taxon>
    </lineage>
</organism>
<protein>
    <recommendedName>
        <fullName evidence="4">C-CAP/cofactor C-like domain-containing protein</fullName>
    </recommendedName>
</protein>
<dbReference type="PANTHER" id="PTHR15440">
    <property type="entry name" value="XRP2 PROTEIN"/>
    <property type="match status" value="1"/>
</dbReference>
<gene>
    <name evidence="5" type="ORF">ACHAWU_000981</name>
</gene>
<dbReference type="InterPro" id="IPR006599">
    <property type="entry name" value="CARP_motif"/>
</dbReference>
<dbReference type="SMART" id="SM00673">
    <property type="entry name" value="CARP"/>
    <property type="match status" value="2"/>
</dbReference>
<comment type="similarity">
    <text evidence="1">Belongs to the TBCC family.</text>
</comment>